<evidence type="ECO:0000313" key="3">
    <source>
        <dbReference type="Proteomes" id="UP000283077"/>
    </source>
</evidence>
<keyword evidence="1" id="KW-1133">Transmembrane helix</keyword>
<dbReference type="InterPro" id="IPR008621">
    <property type="entry name" value="Cbb3-typ_cyt_oxidase_comp"/>
</dbReference>
<gene>
    <name evidence="2" type="ORF">EOE67_09855</name>
</gene>
<dbReference type="RefSeq" id="WP_127698926.1">
    <property type="nucleotide sequence ID" value="NZ_SACS01000009.1"/>
</dbReference>
<dbReference type="AlphaFoldDB" id="A0A437QSK9"/>
<dbReference type="OrthoDB" id="6402501at2"/>
<organism evidence="2 3">
    <name type="scientific">Rheinheimera riviphila</name>
    <dbReference type="NCBI Taxonomy" id="1834037"/>
    <lineage>
        <taxon>Bacteria</taxon>
        <taxon>Pseudomonadati</taxon>
        <taxon>Pseudomonadota</taxon>
        <taxon>Gammaproteobacteria</taxon>
        <taxon>Chromatiales</taxon>
        <taxon>Chromatiaceae</taxon>
        <taxon>Rheinheimera</taxon>
    </lineage>
</organism>
<feature type="transmembrane region" description="Helical" evidence="1">
    <location>
        <begin position="6"/>
        <end position="27"/>
    </location>
</feature>
<dbReference type="EMBL" id="SACS01000009">
    <property type="protein sequence ID" value="RVU37485.1"/>
    <property type="molecule type" value="Genomic_DNA"/>
</dbReference>
<dbReference type="Pfam" id="PF05545">
    <property type="entry name" value="FixQ"/>
    <property type="match status" value="1"/>
</dbReference>
<keyword evidence="1" id="KW-0472">Membrane</keyword>
<evidence type="ECO:0000256" key="1">
    <source>
        <dbReference type="SAM" id="Phobius"/>
    </source>
</evidence>
<accession>A0A437QSK9</accession>
<dbReference type="Proteomes" id="UP000283077">
    <property type="component" value="Unassembled WGS sequence"/>
</dbReference>
<evidence type="ECO:0000313" key="2">
    <source>
        <dbReference type="EMBL" id="RVU37485.1"/>
    </source>
</evidence>
<keyword evidence="3" id="KW-1185">Reference proteome</keyword>
<keyword evidence="1" id="KW-0812">Transmembrane</keyword>
<name>A0A437QSK9_9GAMM</name>
<proteinExistence type="predicted"/>
<sequence length="59" mass="6887">MDFATIHSFYTVIIFAAFIGLVIWLFVIKRKPDFDQAANAIFADEQKPKQKQQQESDHE</sequence>
<reference evidence="2 3" key="1">
    <citation type="submission" date="2019-01" db="EMBL/GenBank/DDBJ databases">
        <authorList>
            <person name="Chen W.-M."/>
        </authorList>
    </citation>
    <scope>NUCLEOTIDE SEQUENCE [LARGE SCALE GENOMIC DNA]</scope>
    <source>
        <strain evidence="2 3">KYPC3</strain>
    </source>
</reference>
<comment type="caution">
    <text evidence="2">The sequence shown here is derived from an EMBL/GenBank/DDBJ whole genome shotgun (WGS) entry which is preliminary data.</text>
</comment>
<protein>
    <submittedName>
        <fullName evidence="2">CcoQ/FixQ family Cbb3-type cytochrome c oxidase assembly chaperone</fullName>
    </submittedName>
</protein>